<evidence type="ECO:0000313" key="2">
    <source>
        <dbReference type="Proteomes" id="UP000271650"/>
    </source>
</evidence>
<gene>
    <name evidence="1" type="ORF">EC580_000180</name>
</gene>
<name>A0ACD5HQX3_9PROT</name>
<accession>A0ACD5HQX3</accession>
<dbReference type="EMBL" id="CP127527">
    <property type="protein sequence ID" value="XRI77128.1"/>
    <property type="molecule type" value="Genomic_DNA"/>
</dbReference>
<proteinExistence type="predicted"/>
<organism evidence="1 2">
    <name type="scientific">Acidithiobacillus sulfuriphilus</name>
    <dbReference type="NCBI Taxonomy" id="1867749"/>
    <lineage>
        <taxon>Bacteria</taxon>
        <taxon>Pseudomonadati</taxon>
        <taxon>Pseudomonadota</taxon>
        <taxon>Acidithiobacillia</taxon>
        <taxon>Acidithiobacillales</taxon>
        <taxon>Acidithiobacillaceae</taxon>
        <taxon>Acidithiobacillus</taxon>
    </lineage>
</organism>
<protein>
    <submittedName>
        <fullName evidence="1">Uncharacterized protein</fullName>
    </submittedName>
</protein>
<keyword evidence="2" id="KW-1185">Reference proteome</keyword>
<evidence type="ECO:0000313" key="1">
    <source>
        <dbReference type="EMBL" id="XRI77128.1"/>
    </source>
</evidence>
<reference evidence="1 2" key="1">
    <citation type="journal article" date="2019" name="Int. J. Syst. Evol. Microbiol.">
        <title>Acidithiobacillus sulfuriphilus sp. nov.: an extremely acidophilic sulfur-oxidizing chemolithotroph isolated from a neutral pH environment.</title>
        <authorList>
            <person name="Falagan C."/>
            <person name="Moya-Beltran A."/>
            <person name="Castro M."/>
            <person name="Quatrini R."/>
            <person name="Johnson D.B."/>
        </authorList>
    </citation>
    <scope>NUCLEOTIDE SEQUENCE [LARGE SCALE GENOMIC DNA]</scope>
    <source>
        <strain evidence="1 2">CJ-2</strain>
    </source>
</reference>
<sequence length="251" mass="28969">MSYTSTSVIRRSATVAQVREIIDLLGYKQAKDGLKVPNRVAGYFWYDETDYRSWSGVELDIYKTPKGPVKVTTRSTVARSYWDLTHQNKTLKLLRDLFGGHFETDAGRNRYWRPDEPPPPPISSGCYLARWRFHNNFGRATVYLMNRKLEGPIARDSSSGFKFIDEMNPRILSKNLLVPYMIAVWEEFFRATFAACLRYSKQREAALKRAKLSHADLEKLAIGSVQVERSVAEFFSFQRPSAIAEYPFTIQ</sequence>
<dbReference type="Proteomes" id="UP000271650">
    <property type="component" value="Chromosome"/>
</dbReference>